<protein>
    <submittedName>
        <fullName evidence="3">Phage shock protein A</fullName>
    </submittedName>
</protein>
<dbReference type="PANTHER" id="PTHR31088:SF6">
    <property type="entry name" value="PHAGE SHOCK PROTEIN A"/>
    <property type="match status" value="1"/>
</dbReference>
<keyword evidence="4" id="KW-1185">Reference proteome</keyword>
<evidence type="ECO:0000313" key="3">
    <source>
        <dbReference type="EMBL" id="CAG5084751.1"/>
    </source>
</evidence>
<reference evidence="3" key="1">
    <citation type="submission" date="2021-04" db="EMBL/GenBank/DDBJ databases">
        <authorList>
            <person name="Rodrigo-Torres L."/>
            <person name="Arahal R. D."/>
            <person name="Lucena T."/>
        </authorList>
    </citation>
    <scope>NUCLEOTIDE SEQUENCE</scope>
    <source>
        <strain evidence="3">AS29M-1</strain>
    </source>
</reference>
<comment type="similarity">
    <text evidence="1">Belongs to the PspA/Vipp/IM30 family.</text>
</comment>
<dbReference type="KEGG" id="ptan:CRYO30217_02556"/>
<evidence type="ECO:0000256" key="1">
    <source>
        <dbReference type="ARBA" id="ARBA00043985"/>
    </source>
</evidence>
<name>A0A916JP15_9FLAO</name>
<keyword evidence="2" id="KW-0175">Coiled coil</keyword>
<dbReference type="PANTHER" id="PTHR31088">
    <property type="entry name" value="MEMBRANE-ASSOCIATED PROTEIN VIPP1, CHLOROPLASTIC"/>
    <property type="match status" value="1"/>
</dbReference>
<gene>
    <name evidence="3" type="primary">pspA</name>
    <name evidence="3" type="ORF">CRYO30217_02556</name>
</gene>
<dbReference type="EMBL" id="OU015584">
    <property type="protein sequence ID" value="CAG5084751.1"/>
    <property type="molecule type" value="Genomic_DNA"/>
</dbReference>
<dbReference type="RefSeq" id="WP_258542776.1">
    <property type="nucleotide sequence ID" value="NZ_OU015584.1"/>
</dbReference>
<dbReference type="Proteomes" id="UP000683507">
    <property type="component" value="Chromosome"/>
</dbReference>
<dbReference type="AlphaFoldDB" id="A0A916JP15"/>
<evidence type="ECO:0000256" key="2">
    <source>
        <dbReference type="SAM" id="Coils"/>
    </source>
</evidence>
<dbReference type="Pfam" id="PF04012">
    <property type="entry name" value="PspA_IM30"/>
    <property type="match status" value="1"/>
</dbReference>
<proteinExistence type="inferred from homology"/>
<organism evidence="3 4">
    <name type="scientific">Parvicella tangerina</name>
    <dbReference type="NCBI Taxonomy" id="2829795"/>
    <lineage>
        <taxon>Bacteria</taxon>
        <taxon>Pseudomonadati</taxon>
        <taxon>Bacteroidota</taxon>
        <taxon>Flavobacteriia</taxon>
        <taxon>Flavobacteriales</taxon>
        <taxon>Parvicellaceae</taxon>
        <taxon>Parvicella</taxon>
    </lineage>
</organism>
<evidence type="ECO:0000313" key="4">
    <source>
        <dbReference type="Proteomes" id="UP000683507"/>
    </source>
</evidence>
<feature type="coiled-coil region" evidence="2">
    <location>
        <begin position="108"/>
        <end position="187"/>
    </location>
</feature>
<accession>A0A916JP15</accession>
<sequence length="220" mass="24687">MGFFKRIGDIFRSNVNDALDKAEDPEKMIKLMVVDMKESINQSTAALAKAMAHTKQMEKKMNFHKSQSEAWQQKAMAALQAGNEGLAKKALAKKTTEDQNYEQYKGMYEQADATTTKLKGQLEKLRAKYDEAKAKESMLIARSKNAEAQADIAKNIGGLNDNAFANFDKFEQKIMEKEAEAEAYTDMSGEEIALEDEFAELETDTAVDAELAKLKEMMNQ</sequence>
<dbReference type="InterPro" id="IPR007157">
    <property type="entry name" value="PspA_VIPP1"/>
</dbReference>